<proteinExistence type="predicted"/>
<name>A0A9P7R8I6_9PEZI</name>
<comment type="caution">
    <text evidence="1">The sequence shown here is derived from an EMBL/GenBank/DDBJ whole genome shotgun (WGS) entry which is preliminary data.</text>
</comment>
<keyword evidence="2" id="KW-1185">Reference proteome</keyword>
<sequence length="81" mass="8774">MAFHNAEDARSNASLNSAVCRKSDGTVSHSSHKEIVKPYTFFRRAISTNGSNGTYGGNLPGLHAWCPAPLAQRYCSSRLFG</sequence>
<organism evidence="1 2">
    <name type="scientific">Colletotrichum scovillei</name>
    <dbReference type="NCBI Taxonomy" id="1209932"/>
    <lineage>
        <taxon>Eukaryota</taxon>
        <taxon>Fungi</taxon>
        <taxon>Dikarya</taxon>
        <taxon>Ascomycota</taxon>
        <taxon>Pezizomycotina</taxon>
        <taxon>Sordariomycetes</taxon>
        <taxon>Hypocreomycetidae</taxon>
        <taxon>Glomerellales</taxon>
        <taxon>Glomerellaceae</taxon>
        <taxon>Colletotrichum</taxon>
        <taxon>Colletotrichum acutatum species complex</taxon>
    </lineage>
</organism>
<protein>
    <submittedName>
        <fullName evidence="1">Glycolipid 2-alpha-mannosyltransferase</fullName>
    </submittedName>
</protein>
<evidence type="ECO:0000313" key="1">
    <source>
        <dbReference type="EMBL" id="KAG7050561.1"/>
    </source>
</evidence>
<dbReference type="Proteomes" id="UP000699042">
    <property type="component" value="Unassembled WGS sequence"/>
</dbReference>
<reference evidence="1" key="1">
    <citation type="submission" date="2021-05" db="EMBL/GenBank/DDBJ databases">
        <title>Comparative genomics of three Colletotrichum scovillei strains and genetic complementation revealed genes involved fungal growth and virulence on chili pepper.</title>
        <authorList>
            <person name="Hsieh D.-K."/>
            <person name="Chuang S.-C."/>
            <person name="Chen C.-Y."/>
            <person name="Chao Y.-T."/>
            <person name="Lu M.-Y.J."/>
            <person name="Lee M.-H."/>
            <person name="Shih M.-C."/>
        </authorList>
    </citation>
    <scope>NUCLEOTIDE SEQUENCE</scope>
    <source>
        <strain evidence="1">Coll-153</strain>
    </source>
</reference>
<dbReference type="AlphaFoldDB" id="A0A9P7R8I6"/>
<gene>
    <name evidence="1" type="ORF">JMJ77_013305</name>
</gene>
<dbReference type="EMBL" id="JAESDN010000005">
    <property type="protein sequence ID" value="KAG7050561.1"/>
    <property type="molecule type" value="Genomic_DNA"/>
</dbReference>
<evidence type="ECO:0000313" key="2">
    <source>
        <dbReference type="Proteomes" id="UP000699042"/>
    </source>
</evidence>
<accession>A0A9P7R8I6</accession>